<dbReference type="RefSeq" id="WP_092704082.1">
    <property type="nucleotide sequence ID" value="NZ_FNFC01000015.1"/>
</dbReference>
<dbReference type="OrthoDB" id="202238at2157"/>
<proteinExistence type="predicted"/>
<reference evidence="2 3" key="1">
    <citation type="submission" date="2016-10" db="EMBL/GenBank/DDBJ databases">
        <authorList>
            <person name="de Groot N.N."/>
        </authorList>
    </citation>
    <scope>NUCLEOTIDE SEQUENCE [LARGE SCALE GENOMIC DNA]</scope>
    <source>
        <strain evidence="2 3">IBRC-M10015</strain>
    </source>
</reference>
<evidence type="ECO:0000313" key="2">
    <source>
        <dbReference type="EMBL" id="SDK02906.1"/>
    </source>
</evidence>
<feature type="transmembrane region" description="Helical" evidence="1">
    <location>
        <begin position="110"/>
        <end position="130"/>
    </location>
</feature>
<dbReference type="EMBL" id="FNFC01000015">
    <property type="protein sequence ID" value="SDK02906.1"/>
    <property type="molecule type" value="Genomic_DNA"/>
</dbReference>
<keyword evidence="1" id="KW-0472">Membrane</keyword>
<sequence>MPESPSLRNQLRADLTDNQWVTVTAIGLALVAFMLVSLDSSPLPVSADFGAEFLLSLSLMDMAFAYDDYWPVEYRPMYAVMWTLLFGVVTVVVFLGVYELGLSQVGNTTASIAAFLITVGVQFGSAILYARIR</sequence>
<dbReference type="Proteomes" id="UP000198856">
    <property type="component" value="Unassembled WGS sequence"/>
</dbReference>
<evidence type="ECO:0000256" key="1">
    <source>
        <dbReference type="SAM" id="Phobius"/>
    </source>
</evidence>
<keyword evidence="3" id="KW-1185">Reference proteome</keyword>
<feature type="transmembrane region" description="Helical" evidence="1">
    <location>
        <begin position="49"/>
        <end position="66"/>
    </location>
</feature>
<accession>A0A1G8YJH9</accession>
<keyword evidence="1" id="KW-1133">Transmembrane helix</keyword>
<keyword evidence="1" id="KW-0812">Transmembrane</keyword>
<name>A0A1G8YJH9_9EURY</name>
<evidence type="ECO:0000313" key="3">
    <source>
        <dbReference type="Proteomes" id="UP000198856"/>
    </source>
</evidence>
<dbReference type="AlphaFoldDB" id="A0A1G8YJH9"/>
<organism evidence="2 3">
    <name type="scientific">Halovenus aranensis</name>
    <dbReference type="NCBI Taxonomy" id="890420"/>
    <lineage>
        <taxon>Archaea</taxon>
        <taxon>Methanobacteriati</taxon>
        <taxon>Methanobacteriota</taxon>
        <taxon>Stenosarchaea group</taxon>
        <taxon>Halobacteria</taxon>
        <taxon>Halobacteriales</taxon>
        <taxon>Haloarculaceae</taxon>
        <taxon>Halovenus</taxon>
    </lineage>
</organism>
<protein>
    <submittedName>
        <fullName evidence="2">Uncharacterized protein</fullName>
    </submittedName>
</protein>
<gene>
    <name evidence="2" type="ORF">SAMN05216226_1156</name>
</gene>
<feature type="transmembrane region" description="Helical" evidence="1">
    <location>
        <begin position="20"/>
        <end position="37"/>
    </location>
</feature>
<feature type="transmembrane region" description="Helical" evidence="1">
    <location>
        <begin position="78"/>
        <end position="98"/>
    </location>
</feature>